<name>A0A7N9D118_MACFA</name>
<dbReference type="InterPro" id="IPR018503">
    <property type="entry name" value="Tetraspanin_CS"/>
</dbReference>
<evidence type="ECO:0000256" key="13">
    <source>
        <dbReference type="SAM" id="MobiDB-lite"/>
    </source>
</evidence>
<dbReference type="GO" id="GO:0005886">
    <property type="term" value="C:plasma membrane"/>
    <property type="evidence" value="ECO:0007669"/>
    <property type="project" value="UniProtKB-SubCell"/>
</dbReference>
<evidence type="ECO:0000256" key="4">
    <source>
        <dbReference type="ARBA" id="ARBA00022692"/>
    </source>
</evidence>
<evidence type="ECO:0000256" key="2">
    <source>
        <dbReference type="ARBA" id="ARBA00006840"/>
    </source>
</evidence>
<evidence type="ECO:0000313" key="16">
    <source>
        <dbReference type="Proteomes" id="UP000233100"/>
    </source>
</evidence>
<gene>
    <name evidence="15" type="primary">TSPAN10</name>
</gene>
<dbReference type="Proteomes" id="UP000233100">
    <property type="component" value="Chromosome 16"/>
</dbReference>
<dbReference type="Pfam" id="PF00335">
    <property type="entry name" value="Tetraspanin"/>
    <property type="match status" value="1"/>
</dbReference>
<feature type="region of interest" description="Disordered" evidence="13">
    <location>
        <begin position="504"/>
        <end position="533"/>
    </location>
</feature>
<dbReference type="SUPFAM" id="SSF48652">
    <property type="entry name" value="Tetraspanin"/>
    <property type="match status" value="1"/>
</dbReference>
<dbReference type="InterPro" id="IPR008952">
    <property type="entry name" value="Tetraspanin_EC2_sf"/>
</dbReference>
<evidence type="ECO:0000313" key="15">
    <source>
        <dbReference type="Ensembl" id="ENSMFAP00000056655.1"/>
    </source>
</evidence>
<accession>A0A7N9D118</accession>
<evidence type="ECO:0000256" key="5">
    <source>
        <dbReference type="ARBA" id="ARBA00022989"/>
    </source>
</evidence>
<feature type="compositionally biased region" description="Pro residues" evidence="13">
    <location>
        <begin position="519"/>
        <end position="533"/>
    </location>
</feature>
<organism evidence="15 16">
    <name type="scientific">Macaca fascicularis</name>
    <name type="common">Crab-eating macaque</name>
    <name type="synonym">Cynomolgus monkey</name>
    <dbReference type="NCBI Taxonomy" id="9541"/>
    <lineage>
        <taxon>Eukaryota</taxon>
        <taxon>Metazoa</taxon>
        <taxon>Chordata</taxon>
        <taxon>Craniata</taxon>
        <taxon>Vertebrata</taxon>
        <taxon>Euteleostomi</taxon>
        <taxon>Mammalia</taxon>
        <taxon>Eutheria</taxon>
        <taxon>Euarchontoglires</taxon>
        <taxon>Primates</taxon>
        <taxon>Haplorrhini</taxon>
        <taxon>Catarrhini</taxon>
        <taxon>Cercopithecidae</taxon>
        <taxon>Cercopithecinae</taxon>
        <taxon>Macaca</taxon>
    </lineage>
</organism>
<feature type="transmembrane region" description="Helical" evidence="14">
    <location>
        <begin position="334"/>
        <end position="354"/>
    </location>
</feature>
<comment type="subunit">
    <text evidence="10">Interacts with ADAM10.</text>
</comment>
<evidence type="ECO:0000256" key="10">
    <source>
        <dbReference type="ARBA" id="ARBA00065402"/>
    </source>
</evidence>
<evidence type="ECO:0000256" key="6">
    <source>
        <dbReference type="ARBA" id="ARBA00023136"/>
    </source>
</evidence>
<keyword evidence="6 14" id="KW-0472">Membrane</keyword>
<dbReference type="PANTHER" id="PTHR19282:SF550">
    <property type="entry name" value="TETRASPANIN-10"/>
    <property type="match status" value="1"/>
</dbReference>
<evidence type="ECO:0000256" key="11">
    <source>
        <dbReference type="ARBA" id="ARBA00073330"/>
    </source>
</evidence>
<dbReference type="PROSITE" id="PS00421">
    <property type="entry name" value="TM4_1"/>
    <property type="match status" value="1"/>
</dbReference>
<dbReference type="GO" id="GO:0019899">
    <property type="term" value="F:enzyme binding"/>
    <property type="evidence" value="ECO:0007669"/>
    <property type="project" value="UniProtKB-ARBA"/>
</dbReference>
<feature type="transmembrane region" description="Helical" evidence="14">
    <location>
        <begin position="300"/>
        <end position="322"/>
    </location>
</feature>
<dbReference type="PANTHER" id="PTHR19282">
    <property type="entry name" value="TETRASPANIN"/>
    <property type="match status" value="1"/>
</dbReference>
<keyword evidence="7" id="KW-1015">Disulfide bond</keyword>
<evidence type="ECO:0000256" key="14">
    <source>
        <dbReference type="SAM" id="Phobius"/>
    </source>
</evidence>
<keyword evidence="3" id="KW-1003">Cell membrane</keyword>
<evidence type="ECO:0000256" key="9">
    <source>
        <dbReference type="ARBA" id="ARBA00056995"/>
    </source>
</evidence>
<dbReference type="Gene3D" id="1.10.1450.10">
    <property type="entry name" value="Tetraspanin"/>
    <property type="match status" value="1"/>
</dbReference>
<protein>
    <recommendedName>
        <fullName evidence="11">Tetraspanin-10</fullName>
    </recommendedName>
    <alternativeName>
        <fullName evidence="12">Oculospanin</fullName>
    </alternativeName>
</protein>
<evidence type="ECO:0000256" key="8">
    <source>
        <dbReference type="ARBA" id="ARBA00023180"/>
    </source>
</evidence>
<dbReference type="PRINTS" id="PR00259">
    <property type="entry name" value="TMFOUR"/>
</dbReference>
<keyword evidence="4 14" id="KW-0812">Transmembrane</keyword>
<sequence length="533" mass="55697">MWGCWDVRTSFRGEGKGQPCGPAPLAGEEAPLHKVHAAGTYRLIQTDAVSNAGEAALPVHCRKARVALTRGGRSHPHAGRERVGVFTERHPAWSSPQPFRGCPSPCSKGGGPHTSRQQSWGPHGPFCCPAKQDSPEGPLPLAVHISELQFYHPASSHPLKALPLSPSLTPHQLSQSLGECGLTLLLFPLQETAGQKPLSVHSPPTAGCLDPVPWEDQVDAWGCSCCPPETKRQALRGTPGKGPAPSLSTGSSCIKYLIFFSNFLFSLLGLLALAIGLWGLAVKGSLGSDLGGPLPVDPMLGLTLGGLVVSTVSLAGCLGALCENSCLLHGFSGGILAFLVLEALAGALVVALWGPLQDSLEHTLRVAIVHYQDDADLRFLLDQVQLGLKCCGAASYQDWQQNLYFNCSSPGVQACSLPASCCIDPREDGASVNDQCGFGVLGLDADAAQRVVHLEGCGQPLRRWLRANLAASGGYAIAVVLLQGAELLLVARLLGVLAARRGRGVGPQSAREDRAGPQSPGPGAPPAADPARG</sequence>
<comment type="subcellular location">
    <subcellularLocation>
        <location evidence="1">Cell membrane</location>
        <topology evidence="1">Multi-pass membrane protein</topology>
    </subcellularLocation>
</comment>
<reference evidence="15" key="3">
    <citation type="submission" date="2025-09" db="UniProtKB">
        <authorList>
            <consortium name="Ensembl"/>
        </authorList>
    </citation>
    <scope>IDENTIFICATION</scope>
</reference>
<proteinExistence type="inferred from homology"/>
<dbReference type="CDD" id="cd03167">
    <property type="entry name" value="oculospanin_like_LEL"/>
    <property type="match status" value="1"/>
</dbReference>
<dbReference type="Ensembl" id="ENSMFAT00000096309.1">
    <property type="protein sequence ID" value="ENSMFAP00000056655.1"/>
    <property type="gene ID" value="ENSMFAG00000030900.2"/>
</dbReference>
<comment type="function">
    <text evidence="9">Part of TspanC8 subgroup, composed of 6 members that interact with the transmembrane metalloprotease ADAM10. This interaction is required for ADAM10 exit from the endoplasmic reticulum and for enzymatic maturation and trafficking to the cell surface as well as substrate specificity. Different TspanC8/ADAM10 complexes have distinct substrates.</text>
</comment>
<dbReference type="AlphaFoldDB" id="A0A7N9D118"/>
<feature type="region of interest" description="Disordered" evidence="13">
    <location>
        <begin position="106"/>
        <end position="127"/>
    </location>
</feature>
<feature type="transmembrane region" description="Helical" evidence="14">
    <location>
        <begin position="256"/>
        <end position="280"/>
    </location>
</feature>
<dbReference type="FunFam" id="1.10.1450.10:FF:000033">
    <property type="entry name" value="Tetraspanin"/>
    <property type="match status" value="1"/>
</dbReference>
<evidence type="ECO:0000256" key="12">
    <source>
        <dbReference type="ARBA" id="ARBA00083961"/>
    </source>
</evidence>
<comment type="similarity">
    <text evidence="2">Belongs to the tetraspanin (TM4SF) family.</text>
</comment>
<reference evidence="15" key="2">
    <citation type="submission" date="2025-08" db="UniProtKB">
        <authorList>
            <consortium name="Ensembl"/>
        </authorList>
    </citation>
    <scope>IDENTIFICATION</scope>
</reference>
<reference evidence="15 16" key="1">
    <citation type="submission" date="2013-03" db="EMBL/GenBank/DDBJ databases">
        <authorList>
            <person name="Warren W."/>
            <person name="Wilson R.K."/>
        </authorList>
    </citation>
    <scope>NUCLEOTIDE SEQUENCE</scope>
</reference>
<keyword evidence="5 14" id="KW-1133">Transmembrane helix</keyword>
<evidence type="ECO:0000256" key="1">
    <source>
        <dbReference type="ARBA" id="ARBA00004651"/>
    </source>
</evidence>
<keyword evidence="16" id="KW-1185">Reference proteome</keyword>
<feature type="transmembrane region" description="Helical" evidence="14">
    <location>
        <begin position="473"/>
        <end position="494"/>
    </location>
</feature>
<evidence type="ECO:0000256" key="3">
    <source>
        <dbReference type="ARBA" id="ARBA00022475"/>
    </source>
</evidence>
<keyword evidence="8" id="KW-0325">Glycoprotein</keyword>
<evidence type="ECO:0000256" key="7">
    <source>
        <dbReference type="ARBA" id="ARBA00023157"/>
    </source>
</evidence>
<dbReference type="InterPro" id="IPR018499">
    <property type="entry name" value="Tetraspanin/Peripherin"/>
</dbReference>
<dbReference type="GeneTree" id="ENSGT00940000160874"/>